<name>A0A4R3Y162_9PROT</name>
<dbReference type="GO" id="GO:0009039">
    <property type="term" value="F:urease activity"/>
    <property type="evidence" value="ECO:0007669"/>
    <property type="project" value="UniProtKB-UniRule"/>
</dbReference>
<dbReference type="Pfam" id="PF00547">
    <property type="entry name" value="Urease_gamma"/>
    <property type="match status" value="1"/>
</dbReference>
<accession>A0A4R3Y162</accession>
<protein>
    <recommendedName>
        <fullName evidence="4 5">Urease subunit gamma</fullName>
        <ecNumber evidence="4 5">3.5.1.5</ecNumber>
    </recommendedName>
    <alternativeName>
        <fullName evidence="4">Urea amidohydrolase subunit gamma</fullName>
    </alternativeName>
</protein>
<dbReference type="GO" id="GO:0016151">
    <property type="term" value="F:nickel cation binding"/>
    <property type="evidence" value="ECO:0007669"/>
    <property type="project" value="InterPro"/>
</dbReference>
<dbReference type="EC" id="3.5.1.5" evidence="4 5"/>
<comment type="caution">
    <text evidence="6">The sequence shown here is derived from an EMBL/GenBank/DDBJ whole genome shotgun (WGS) entry which is preliminary data.</text>
</comment>
<dbReference type="Gene3D" id="3.30.280.10">
    <property type="entry name" value="Urease, gamma-like subunit"/>
    <property type="match status" value="1"/>
</dbReference>
<evidence type="ECO:0000313" key="7">
    <source>
        <dbReference type="Proteomes" id="UP000295367"/>
    </source>
</evidence>
<dbReference type="NCBIfam" id="NF009712">
    <property type="entry name" value="PRK13241.1"/>
    <property type="match status" value="1"/>
</dbReference>
<dbReference type="InterPro" id="IPR050069">
    <property type="entry name" value="Urease_subunit"/>
</dbReference>
<dbReference type="EMBL" id="SMCO01000009">
    <property type="protein sequence ID" value="TCV85416.1"/>
    <property type="molecule type" value="Genomic_DNA"/>
</dbReference>
<dbReference type="GO" id="GO:0043419">
    <property type="term" value="P:urea catabolic process"/>
    <property type="evidence" value="ECO:0007669"/>
    <property type="project" value="UniProtKB-UniRule"/>
</dbReference>
<dbReference type="InterPro" id="IPR036463">
    <property type="entry name" value="Urease_gamma_sf"/>
</dbReference>
<dbReference type="HAMAP" id="MF_00739">
    <property type="entry name" value="Urease_gamma"/>
    <property type="match status" value="1"/>
</dbReference>
<comment type="similarity">
    <text evidence="4 5">Belongs to the urease gamma subunit family.</text>
</comment>
<organism evidence="6 7">
    <name type="scientific">Sulfurirhabdus autotrophica</name>
    <dbReference type="NCBI Taxonomy" id="1706046"/>
    <lineage>
        <taxon>Bacteria</taxon>
        <taxon>Pseudomonadati</taxon>
        <taxon>Pseudomonadota</taxon>
        <taxon>Betaproteobacteria</taxon>
        <taxon>Nitrosomonadales</taxon>
        <taxon>Sulfuricellaceae</taxon>
        <taxon>Sulfurirhabdus</taxon>
    </lineage>
</organism>
<comment type="catalytic activity">
    <reaction evidence="3 4 5">
        <text>urea + 2 H2O + H(+) = hydrogencarbonate + 2 NH4(+)</text>
        <dbReference type="Rhea" id="RHEA:20557"/>
        <dbReference type="ChEBI" id="CHEBI:15377"/>
        <dbReference type="ChEBI" id="CHEBI:15378"/>
        <dbReference type="ChEBI" id="CHEBI:16199"/>
        <dbReference type="ChEBI" id="CHEBI:17544"/>
        <dbReference type="ChEBI" id="CHEBI:28938"/>
        <dbReference type="EC" id="3.5.1.5"/>
    </reaction>
</comment>
<evidence type="ECO:0000256" key="5">
    <source>
        <dbReference type="RuleBase" id="RU003850"/>
    </source>
</evidence>
<dbReference type="CDD" id="cd00390">
    <property type="entry name" value="Urease_gamma"/>
    <property type="match status" value="1"/>
</dbReference>
<reference evidence="6 7" key="1">
    <citation type="submission" date="2019-03" db="EMBL/GenBank/DDBJ databases">
        <title>Genomic Encyclopedia of Type Strains, Phase IV (KMG-IV): sequencing the most valuable type-strain genomes for metagenomic binning, comparative biology and taxonomic classification.</title>
        <authorList>
            <person name="Goeker M."/>
        </authorList>
    </citation>
    <scope>NUCLEOTIDE SEQUENCE [LARGE SCALE GENOMIC DNA]</scope>
    <source>
        <strain evidence="6 7">DSM 100309</strain>
    </source>
</reference>
<keyword evidence="2 4" id="KW-0378">Hydrolase</keyword>
<sequence>MHAKNLEYVREIMELTPREKDKLLIFTAGLLAERRKAKGLKLNYPEAVAYISSAIMEGAREGKTVAELMSYGATLLTRNDVMDGISELIPEIQVEATFPDGTKLVTVHHPIP</sequence>
<dbReference type="AlphaFoldDB" id="A0A4R3Y162"/>
<comment type="pathway">
    <text evidence="4">Nitrogen metabolism; urea degradation; CO(2) and NH(3) from urea (urease route): step 1/1.</text>
</comment>
<evidence type="ECO:0000256" key="2">
    <source>
        <dbReference type="ARBA" id="ARBA00022801"/>
    </source>
</evidence>
<evidence type="ECO:0000256" key="4">
    <source>
        <dbReference type="HAMAP-Rule" id="MF_00739"/>
    </source>
</evidence>
<proteinExistence type="inferred from homology"/>
<dbReference type="PIRSF" id="PIRSF001223">
    <property type="entry name" value="Urease_gamma"/>
    <property type="match status" value="1"/>
</dbReference>
<evidence type="ECO:0000256" key="1">
    <source>
        <dbReference type="ARBA" id="ARBA00022490"/>
    </source>
</evidence>
<evidence type="ECO:0000256" key="3">
    <source>
        <dbReference type="ARBA" id="ARBA00047778"/>
    </source>
</evidence>
<dbReference type="PANTHER" id="PTHR33569">
    <property type="entry name" value="UREASE"/>
    <property type="match status" value="1"/>
</dbReference>
<dbReference type="InterPro" id="IPR012010">
    <property type="entry name" value="Urease_gamma"/>
</dbReference>
<evidence type="ECO:0000313" key="6">
    <source>
        <dbReference type="EMBL" id="TCV85416.1"/>
    </source>
</evidence>
<dbReference type="PANTHER" id="PTHR33569:SF1">
    <property type="entry name" value="UREASE"/>
    <property type="match status" value="1"/>
</dbReference>
<keyword evidence="7" id="KW-1185">Reference proteome</keyword>
<dbReference type="SUPFAM" id="SSF54111">
    <property type="entry name" value="Urease, gamma-subunit"/>
    <property type="match status" value="1"/>
</dbReference>
<dbReference type="InterPro" id="IPR002026">
    <property type="entry name" value="Urease_gamma/gamma-beta_su"/>
</dbReference>
<dbReference type="Proteomes" id="UP000295367">
    <property type="component" value="Unassembled WGS sequence"/>
</dbReference>
<dbReference type="NCBIfam" id="TIGR00193">
    <property type="entry name" value="urease_gam"/>
    <property type="match status" value="1"/>
</dbReference>
<dbReference type="UniPathway" id="UPA00258">
    <property type="reaction ID" value="UER00370"/>
</dbReference>
<gene>
    <name evidence="4" type="primary">ureA</name>
    <name evidence="6" type="ORF">EDC63_10987</name>
</gene>
<comment type="subcellular location">
    <subcellularLocation>
        <location evidence="4 5">Cytoplasm</location>
    </subcellularLocation>
</comment>
<comment type="subunit">
    <text evidence="4">Heterotrimer of UreA (gamma), UreB (beta) and UreC (alpha) subunits. Three heterotrimers associate to form the active enzyme.</text>
</comment>
<keyword evidence="1 4" id="KW-0963">Cytoplasm</keyword>
<dbReference type="GO" id="GO:0005737">
    <property type="term" value="C:cytoplasm"/>
    <property type="evidence" value="ECO:0007669"/>
    <property type="project" value="UniProtKB-SubCell"/>
</dbReference>